<dbReference type="AlphaFoldDB" id="A0AAP5ESR8"/>
<protein>
    <submittedName>
        <fullName evidence="2">Uncharacterized protein</fullName>
    </submittedName>
</protein>
<comment type="caution">
    <text evidence="2">The sequence shown here is derived from an EMBL/GenBank/DDBJ whole genome shotgun (WGS) entry which is preliminary data.</text>
</comment>
<name>A0AAP5ESR8_9BURK</name>
<proteinExistence type="predicted"/>
<dbReference type="EMBL" id="JAMXWF010000062">
    <property type="protein sequence ID" value="MDQ6413543.1"/>
    <property type="molecule type" value="Genomic_DNA"/>
</dbReference>
<sequence>MFAGVAFSGVWLTADQGFRSDSAQQKRPTSHATPSTPFPVALIQLVAAQQTLVNIQAKGTAFAEHGDADYLQQQIDWFETTLDKHQQLLARMRNLVAKRPTSVTMKRRPTRPALKDS</sequence>
<reference evidence="2" key="1">
    <citation type="submission" date="2022-06" db="EMBL/GenBank/DDBJ databases">
        <title>PHB producers.</title>
        <authorList>
            <person name="Besaury L."/>
        </authorList>
    </citation>
    <scope>NUCLEOTIDE SEQUENCE</scope>
    <source>
        <strain evidence="2 3">SEWS6</strain>
    </source>
</reference>
<keyword evidence="3" id="KW-1185">Reference proteome</keyword>
<evidence type="ECO:0000313" key="4">
    <source>
        <dbReference type="Proteomes" id="UP001242288"/>
    </source>
</evidence>
<evidence type="ECO:0000313" key="3">
    <source>
        <dbReference type="Proteomes" id="UP001209412"/>
    </source>
</evidence>
<evidence type="ECO:0000313" key="1">
    <source>
        <dbReference type="EMBL" id="MCX4151733.1"/>
    </source>
</evidence>
<evidence type="ECO:0000313" key="2">
    <source>
        <dbReference type="EMBL" id="MDQ6413543.1"/>
    </source>
</evidence>
<gene>
    <name evidence="2" type="ORF">NIE36_41190</name>
    <name evidence="1" type="ORF">OSB80_41300</name>
</gene>
<dbReference type="Proteomes" id="UP001242288">
    <property type="component" value="Unassembled WGS sequence"/>
</dbReference>
<organism evidence="2 4">
    <name type="scientific">Paraburkholderia madseniana</name>
    <dbReference type="NCBI Taxonomy" id="2599607"/>
    <lineage>
        <taxon>Bacteria</taxon>
        <taxon>Pseudomonadati</taxon>
        <taxon>Pseudomonadota</taxon>
        <taxon>Betaproteobacteria</taxon>
        <taxon>Burkholderiales</taxon>
        <taxon>Burkholderiaceae</taxon>
        <taxon>Paraburkholderia</taxon>
    </lineage>
</organism>
<dbReference type="EMBL" id="JAPKHW010000062">
    <property type="protein sequence ID" value="MCX4151733.1"/>
    <property type="molecule type" value="Genomic_DNA"/>
</dbReference>
<dbReference type="RefSeq" id="WP_266261863.1">
    <property type="nucleotide sequence ID" value="NZ_JAMXWF010000062.1"/>
</dbReference>
<dbReference type="Proteomes" id="UP001209412">
    <property type="component" value="Unassembled WGS sequence"/>
</dbReference>
<accession>A0AAP5ESR8</accession>